<name>A0A699T2J2_TANCI</name>
<protein>
    <submittedName>
        <fullName evidence="2">Uncharacterized protein</fullName>
    </submittedName>
</protein>
<dbReference type="EMBL" id="BKCJ011206048">
    <property type="protein sequence ID" value="GFD03598.1"/>
    <property type="molecule type" value="Genomic_DNA"/>
</dbReference>
<feature type="region of interest" description="Disordered" evidence="1">
    <location>
        <begin position="23"/>
        <end position="56"/>
    </location>
</feature>
<evidence type="ECO:0000256" key="1">
    <source>
        <dbReference type="SAM" id="MobiDB-lite"/>
    </source>
</evidence>
<gene>
    <name evidence="2" type="ORF">Tci_875567</name>
</gene>
<feature type="compositionally biased region" description="Basic and acidic residues" evidence="1">
    <location>
        <begin position="24"/>
        <end position="35"/>
    </location>
</feature>
<organism evidence="2">
    <name type="scientific">Tanacetum cinerariifolium</name>
    <name type="common">Dalmatian daisy</name>
    <name type="synonym">Chrysanthemum cinerariifolium</name>
    <dbReference type="NCBI Taxonomy" id="118510"/>
    <lineage>
        <taxon>Eukaryota</taxon>
        <taxon>Viridiplantae</taxon>
        <taxon>Streptophyta</taxon>
        <taxon>Embryophyta</taxon>
        <taxon>Tracheophyta</taxon>
        <taxon>Spermatophyta</taxon>
        <taxon>Magnoliopsida</taxon>
        <taxon>eudicotyledons</taxon>
        <taxon>Gunneridae</taxon>
        <taxon>Pentapetalae</taxon>
        <taxon>asterids</taxon>
        <taxon>campanulids</taxon>
        <taxon>Asterales</taxon>
        <taxon>Asteraceae</taxon>
        <taxon>Asteroideae</taxon>
        <taxon>Anthemideae</taxon>
        <taxon>Anthemidinae</taxon>
        <taxon>Tanacetum</taxon>
    </lineage>
</organism>
<evidence type="ECO:0000313" key="2">
    <source>
        <dbReference type="EMBL" id="GFD03598.1"/>
    </source>
</evidence>
<dbReference type="AlphaFoldDB" id="A0A699T2J2"/>
<feature type="non-terminal residue" evidence="2">
    <location>
        <position position="56"/>
    </location>
</feature>
<reference evidence="2" key="1">
    <citation type="journal article" date="2019" name="Sci. Rep.">
        <title>Draft genome of Tanacetum cinerariifolium, the natural source of mosquito coil.</title>
        <authorList>
            <person name="Yamashiro T."/>
            <person name="Shiraishi A."/>
            <person name="Satake H."/>
            <person name="Nakayama K."/>
        </authorList>
    </citation>
    <scope>NUCLEOTIDE SEQUENCE</scope>
</reference>
<comment type="caution">
    <text evidence="2">The sequence shown here is derived from an EMBL/GenBank/DDBJ whole genome shotgun (WGS) entry which is preliminary data.</text>
</comment>
<proteinExistence type="predicted"/>
<accession>A0A699T2J2</accession>
<sequence length="56" mass="6538">MEIPDTMLNDAIKQLVRHKYYKHKKDESKKGKTVEELEEQNVSPVRSGRGKGYMCL</sequence>